<dbReference type="SUPFAM" id="SSF55186">
    <property type="entry name" value="ThrRS/AlaRS common domain"/>
    <property type="match status" value="1"/>
</dbReference>
<dbReference type="EMBL" id="CP122566">
    <property type="protein sequence ID" value="WGH93607.1"/>
    <property type="molecule type" value="Genomic_DNA"/>
</dbReference>
<comment type="subunit">
    <text evidence="14">Homodimer.</text>
</comment>
<name>A0AAJ6AJ46_9MICC</name>
<dbReference type="InterPro" id="IPR004095">
    <property type="entry name" value="TGS"/>
</dbReference>
<dbReference type="Gene3D" id="3.30.980.10">
    <property type="entry name" value="Threonyl-trna Synthetase, Chain A, domain 2"/>
    <property type="match status" value="1"/>
</dbReference>
<feature type="binding site" evidence="14">
    <location>
        <position position="365"/>
    </location>
    <ligand>
        <name>Zn(2+)</name>
        <dbReference type="ChEBI" id="CHEBI:29105"/>
        <note>catalytic</note>
    </ligand>
</feature>
<evidence type="ECO:0000256" key="9">
    <source>
        <dbReference type="ARBA" id="ARBA00022840"/>
    </source>
</evidence>
<feature type="binding site" evidence="14">
    <location>
        <position position="543"/>
    </location>
    <ligand>
        <name>Zn(2+)</name>
        <dbReference type="ChEBI" id="CHEBI:29105"/>
        <note>catalytic</note>
    </ligand>
</feature>
<dbReference type="Proteomes" id="UP001224674">
    <property type="component" value="Chromosome"/>
</dbReference>
<evidence type="ECO:0000256" key="12">
    <source>
        <dbReference type="ARBA" id="ARBA00023146"/>
    </source>
</evidence>
<comment type="catalytic activity">
    <reaction evidence="13 14">
        <text>tRNA(Thr) + L-threonine + ATP = L-threonyl-tRNA(Thr) + AMP + diphosphate + H(+)</text>
        <dbReference type="Rhea" id="RHEA:24624"/>
        <dbReference type="Rhea" id="RHEA-COMP:9670"/>
        <dbReference type="Rhea" id="RHEA-COMP:9704"/>
        <dbReference type="ChEBI" id="CHEBI:15378"/>
        <dbReference type="ChEBI" id="CHEBI:30616"/>
        <dbReference type="ChEBI" id="CHEBI:33019"/>
        <dbReference type="ChEBI" id="CHEBI:57926"/>
        <dbReference type="ChEBI" id="CHEBI:78442"/>
        <dbReference type="ChEBI" id="CHEBI:78534"/>
        <dbReference type="ChEBI" id="CHEBI:456215"/>
        <dbReference type="EC" id="6.1.1.3"/>
    </reaction>
</comment>
<dbReference type="Pfam" id="PF00587">
    <property type="entry name" value="tRNA-synt_2b"/>
    <property type="match status" value="1"/>
</dbReference>
<comment type="caution">
    <text evidence="14">Lacks conserved residue(s) required for the propagation of feature annotation.</text>
</comment>
<dbReference type="CDD" id="cd00860">
    <property type="entry name" value="ThrRS_anticodon"/>
    <property type="match status" value="1"/>
</dbReference>
<keyword evidence="9 14" id="KW-0067">ATP-binding</keyword>
<evidence type="ECO:0000256" key="13">
    <source>
        <dbReference type="ARBA" id="ARBA00049515"/>
    </source>
</evidence>
<dbReference type="FunFam" id="3.30.54.20:FF:000003">
    <property type="entry name" value="Threonine--tRNA ligase"/>
    <property type="match status" value="1"/>
</dbReference>
<dbReference type="InterPro" id="IPR033728">
    <property type="entry name" value="ThrRS_core"/>
</dbReference>
<dbReference type="GO" id="GO:0004829">
    <property type="term" value="F:threonine-tRNA ligase activity"/>
    <property type="evidence" value="ECO:0007669"/>
    <property type="project" value="UniProtKB-UniRule"/>
</dbReference>
<keyword evidence="12 14" id="KW-0030">Aminoacyl-tRNA synthetase</keyword>
<organism evidence="17 18">
    <name type="scientific">Auritidibacter ignavus</name>
    <dbReference type="NCBI Taxonomy" id="678932"/>
    <lineage>
        <taxon>Bacteria</taxon>
        <taxon>Bacillati</taxon>
        <taxon>Actinomycetota</taxon>
        <taxon>Actinomycetes</taxon>
        <taxon>Micrococcales</taxon>
        <taxon>Micrococcaceae</taxon>
        <taxon>Auritidibacter</taxon>
    </lineage>
</organism>
<dbReference type="SUPFAM" id="SSF55681">
    <property type="entry name" value="Class II aaRS and biotin synthetases"/>
    <property type="match status" value="1"/>
</dbReference>
<dbReference type="Pfam" id="PF07973">
    <property type="entry name" value="tRNA_SAD"/>
    <property type="match status" value="1"/>
</dbReference>
<keyword evidence="3 14" id="KW-0963">Cytoplasm</keyword>
<dbReference type="CDD" id="cd00771">
    <property type="entry name" value="ThrRS_core"/>
    <property type="match status" value="1"/>
</dbReference>
<sequence length="670" mass="75961">MAEMNQITITVDGEQRAVGAETTGTELFVDQKTTVVMKVNGALQDLSRTIPDGADVVAVDITDPEGLEVLRHSTAHVLAQAVQELYPNAKLGIGPYITDGFYYDFDVEEPFTPENLKALEKKMLKIVNQTQHFRRREVTEAQAREELAHEPYKLQLLDKQHEADTTGEGASVEIGAGEITIYDNIDRHGETVWKDLCRGPHVPTTKLISNAFALTRAAGAYWLGNEKNKQLQRIYGTAWPTKQDLKAYQERVAEAERRDHRKLGAELDLFSFPDELGSGLPVFHPKGGIIRKEMEDYSRTRHEEAGYEFVYTPHITKQHLYEVSGHLDWYAEGMFPPMHVDEERDPDTGDVTRQGQNYYLKPMNCPMHNLIFASRGRSYRELPLRLFEFGSVYRYEKSGVVHGLTRVRGMTQDDAHIYCTREQMKDELSNTLKFVLDLLKDYGLDDFYLELSTKDPEKFVGSDEIWEEATRTLAEVATDSGLELVDDPGGAAFYGPKVSVQARDAIGRTWQMSTIQLDFNLPERFDLEYQAADGTRQRPVMIHRALFGSIERFLGVLTEHYAGAFPVWLAPEQVIAIPVAEAFNDYLDTIVQRLRERGIRVRLDDSTDRFPKKIRTASKQKVPFVLIAGGEDQEAGAVSFRYRDGSQDNGVPIDQAIERIVQAVETKEQV</sequence>
<evidence type="ECO:0000256" key="5">
    <source>
        <dbReference type="ARBA" id="ARBA00022598"/>
    </source>
</evidence>
<dbReference type="InterPro" id="IPR045864">
    <property type="entry name" value="aa-tRNA-synth_II/BPL/LPL"/>
</dbReference>
<dbReference type="FunFam" id="3.30.980.10:FF:000005">
    <property type="entry name" value="Threonyl-tRNA synthetase, mitochondrial"/>
    <property type="match status" value="1"/>
</dbReference>
<gene>
    <name evidence="14 17" type="primary">thrS</name>
    <name evidence="17" type="ORF">QDX21_02045</name>
</gene>
<accession>A0AAJ6AJ46</accession>
<keyword evidence="10 14" id="KW-0694">RNA-binding</keyword>
<dbReference type="InterPro" id="IPR002314">
    <property type="entry name" value="aa-tRNA-synt_IIb"/>
</dbReference>
<feature type="binding site" evidence="14">
    <location>
        <position position="416"/>
    </location>
    <ligand>
        <name>Zn(2+)</name>
        <dbReference type="ChEBI" id="CHEBI:29105"/>
        <note>catalytic</note>
    </ligand>
</feature>
<dbReference type="AlphaFoldDB" id="A0AAJ6AJ46"/>
<dbReference type="EC" id="6.1.1.3" evidence="14"/>
<evidence type="ECO:0000256" key="3">
    <source>
        <dbReference type="ARBA" id="ARBA00022490"/>
    </source>
</evidence>
<dbReference type="SUPFAM" id="SSF52954">
    <property type="entry name" value="Class II aaRS ABD-related"/>
    <property type="match status" value="1"/>
</dbReference>
<evidence type="ECO:0000256" key="1">
    <source>
        <dbReference type="ARBA" id="ARBA00004496"/>
    </source>
</evidence>
<evidence type="ECO:0000256" key="6">
    <source>
        <dbReference type="ARBA" id="ARBA00022723"/>
    </source>
</evidence>
<dbReference type="Gene3D" id="3.30.54.20">
    <property type="match status" value="1"/>
</dbReference>
<comment type="subcellular location">
    <subcellularLocation>
        <location evidence="1 14">Cytoplasm</location>
    </subcellularLocation>
</comment>
<dbReference type="CDD" id="cd01667">
    <property type="entry name" value="TGS_ThrRS"/>
    <property type="match status" value="1"/>
</dbReference>
<dbReference type="PANTHER" id="PTHR11451">
    <property type="entry name" value="THREONINE-TRNA LIGASE"/>
    <property type="match status" value="1"/>
</dbReference>
<dbReference type="Pfam" id="PF03129">
    <property type="entry name" value="HGTP_anticodon"/>
    <property type="match status" value="1"/>
</dbReference>
<dbReference type="InterPro" id="IPR036621">
    <property type="entry name" value="Anticodon-bd_dom_sf"/>
</dbReference>
<dbReference type="GO" id="GO:0005524">
    <property type="term" value="F:ATP binding"/>
    <property type="evidence" value="ECO:0007669"/>
    <property type="project" value="UniProtKB-UniRule"/>
</dbReference>
<dbReference type="InterPro" id="IPR002320">
    <property type="entry name" value="Thr-tRNA-ligase_IIa"/>
</dbReference>
<dbReference type="FunFam" id="3.40.50.800:FF:000001">
    <property type="entry name" value="Threonine--tRNA ligase"/>
    <property type="match status" value="1"/>
</dbReference>
<proteinExistence type="inferred from homology"/>
<dbReference type="InterPro" id="IPR006195">
    <property type="entry name" value="aa-tRNA-synth_II"/>
</dbReference>
<keyword evidence="5 14" id="KW-0436">Ligase</keyword>
<comment type="similarity">
    <text evidence="2 14">Belongs to the class-II aminoacyl-tRNA synthetase family.</text>
</comment>
<evidence type="ECO:0000256" key="14">
    <source>
        <dbReference type="HAMAP-Rule" id="MF_00184"/>
    </source>
</evidence>
<dbReference type="Gene3D" id="3.30.930.10">
    <property type="entry name" value="Bira Bifunctional Protein, Domain 2"/>
    <property type="match status" value="1"/>
</dbReference>
<dbReference type="PROSITE" id="PS50862">
    <property type="entry name" value="AA_TRNA_LIGASE_II"/>
    <property type="match status" value="1"/>
</dbReference>
<protein>
    <recommendedName>
        <fullName evidence="14">Threonine--tRNA ligase</fullName>
        <ecNumber evidence="14">6.1.1.3</ecNumber>
    </recommendedName>
    <alternativeName>
        <fullName evidence="14">Threonyl-tRNA synthetase</fullName>
        <shortName evidence="14">ThrRS</shortName>
    </alternativeName>
</protein>
<dbReference type="PROSITE" id="PS51880">
    <property type="entry name" value="TGS"/>
    <property type="match status" value="1"/>
</dbReference>
<comment type="cofactor">
    <cofactor evidence="14">
        <name>Zn(2+)</name>
        <dbReference type="ChEBI" id="CHEBI:29105"/>
    </cofactor>
    <text evidence="14">Binds 1 zinc ion per subunit.</text>
</comment>
<keyword evidence="11 14" id="KW-0648">Protein biosynthesis</keyword>
<dbReference type="GO" id="GO:0046872">
    <property type="term" value="F:metal ion binding"/>
    <property type="evidence" value="ECO:0007669"/>
    <property type="project" value="UniProtKB-KW"/>
</dbReference>
<keyword evidence="4 14" id="KW-0820">tRNA-binding</keyword>
<evidence type="ECO:0000256" key="11">
    <source>
        <dbReference type="ARBA" id="ARBA00022917"/>
    </source>
</evidence>
<dbReference type="PRINTS" id="PR01047">
    <property type="entry name" value="TRNASYNTHTHR"/>
</dbReference>
<evidence type="ECO:0000256" key="4">
    <source>
        <dbReference type="ARBA" id="ARBA00022555"/>
    </source>
</evidence>
<dbReference type="HAMAP" id="MF_00184">
    <property type="entry name" value="Thr_tRNA_synth"/>
    <property type="match status" value="1"/>
</dbReference>
<dbReference type="PANTHER" id="PTHR11451:SF44">
    <property type="entry name" value="THREONINE--TRNA LIGASE, CHLOROPLASTIC_MITOCHONDRIAL 2"/>
    <property type="match status" value="1"/>
</dbReference>
<dbReference type="SMART" id="SM00863">
    <property type="entry name" value="tRNA_SAD"/>
    <property type="match status" value="1"/>
</dbReference>
<feature type="domain" description="Aminoacyl-transfer RNA synthetases class-II family profile" evidence="15">
    <location>
        <begin position="290"/>
        <end position="566"/>
    </location>
</feature>
<evidence type="ECO:0000259" key="15">
    <source>
        <dbReference type="PROSITE" id="PS50862"/>
    </source>
</evidence>
<keyword evidence="7 14" id="KW-0547">Nucleotide-binding</keyword>
<evidence type="ECO:0000256" key="10">
    <source>
        <dbReference type="ARBA" id="ARBA00022884"/>
    </source>
</evidence>
<evidence type="ECO:0000313" key="17">
    <source>
        <dbReference type="EMBL" id="WGH93607.1"/>
    </source>
</evidence>
<dbReference type="FunFam" id="3.30.930.10:FF:000019">
    <property type="entry name" value="Threonine--tRNA ligase"/>
    <property type="match status" value="1"/>
</dbReference>
<evidence type="ECO:0000259" key="16">
    <source>
        <dbReference type="PROSITE" id="PS51880"/>
    </source>
</evidence>
<dbReference type="GO" id="GO:0000049">
    <property type="term" value="F:tRNA binding"/>
    <property type="evidence" value="ECO:0007669"/>
    <property type="project" value="UniProtKB-KW"/>
</dbReference>
<dbReference type="InterPro" id="IPR012947">
    <property type="entry name" value="tRNA_SAD"/>
</dbReference>
<dbReference type="InterPro" id="IPR004154">
    <property type="entry name" value="Anticodon-bd"/>
</dbReference>
<keyword evidence="18" id="KW-1185">Reference proteome</keyword>
<dbReference type="Gene3D" id="3.40.50.800">
    <property type="entry name" value="Anticodon-binding domain"/>
    <property type="match status" value="1"/>
</dbReference>
<dbReference type="NCBIfam" id="TIGR00418">
    <property type="entry name" value="thrS"/>
    <property type="match status" value="1"/>
</dbReference>
<evidence type="ECO:0000256" key="7">
    <source>
        <dbReference type="ARBA" id="ARBA00022741"/>
    </source>
</evidence>
<reference evidence="17 18" key="1">
    <citation type="submission" date="2023-03" db="EMBL/GenBank/DDBJ databases">
        <title>Complete genome sequences of several Auritidibacter ignavus strains isolated from ear infections.</title>
        <authorList>
            <person name="Baehr T."/>
            <person name="Baumhoegger A.M."/>
        </authorList>
    </citation>
    <scope>NUCLEOTIDE SEQUENCE [LARGE SCALE GENOMIC DNA]</scope>
    <source>
        <strain evidence="17 18">BABAE-6</strain>
    </source>
</reference>
<dbReference type="GO" id="GO:0006435">
    <property type="term" value="P:threonyl-tRNA aminoacylation"/>
    <property type="evidence" value="ECO:0007669"/>
    <property type="project" value="UniProtKB-UniRule"/>
</dbReference>
<evidence type="ECO:0000256" key="8">
    <source>
        <dbReference type="ARBA" id="ARBA00022833"/>
    </source>
</evidence>
<dbReference type="InterPro" id="IPR047246">
    <property type="entry name" value="ThrRS_anticodon"/>
</dbReference>
<feature type="domain" description="TGS" evidence="16">
    <location>
        <begin position="3"/>
        <end position="60"/>
    </location>
</feature>
<evidence type="ECO:0000256" key="2">
    <source>
        <dbReference type="ARBA" id="ARBA00008226"/>
    </source>
</evidence>
<evidence type="ECO:0000313" key="18">
    <source>
        <dbReference type="Proteomes" id="UP001224674"/>
    </source>
</evidence>
<dbReference type="InterPro" id="IPR018163">
    <property type="entry name" value="Thr/Ala-tRNA-synth_IIc_edit"/>
</dbReference>
<keyword evidence="6 14" id="KW-0479">Metal-binding</keyword>
<dbReference type="GO" id="GO:0005737">
    <property type="term" value="C:cytoplasm"/>
    <property type="evidence" value="ECO:0007669"/>
    <property type="project" value="UniProtKB-SubCell"/>
</dbReference>
<keyword evidence="8 14" id="KW-0862">Zinc</keyword>